<accession>A0A6B0GUX3</accession>
<dbReference type="RefSeq" id="WP_158205612.1">
    <property type="nucleotide sequence ID" value="NZ_WSZK01000028.1"/>
</dbReference>
<feature type="transmembrane region" description="Helical" evidence="5">
    <location>
        <begin position="55"/>
        <end position="74"/>
    </location>
</feature>
<comment type="subcellular location">
    <subcellularLocation>
        <location evidence="1">Membrane</location>
        <topology evidence="1">Multi-pass membrane protein</topology>
    </subcellularLocation>
</comment>
<keyword evidence="4 5" id="KW-0472">Membrane</keyword>
<protein>
    <recommendedName>
        <fullName evidence="6">RDD domain-containing protein</fullName>
    </recommendedName>
</protein>
<feature type="transmembrane region" description="Helical" evidence="5">
    <location>
        <begin position="315"/>
        <end position="340"/>
    </location>
</feature>
<dbReference type="PANTHER" id="PTHR38480">
    <property type="entry name" value="SLR0254 PROTEIN"/>
    <property type="match status" value="1"/>
</dbReference>
<dbReference type="PANTHER" id="PTHR38480:SF1">
    <property type="entry name" value="SLR0254 PROTEIN"/>
    <property type="match status" value="1"/>
</dbReference>
<feature type="domain" description="RDD" evidence="6">
    <location>
        <begin position="278"/>
        <end position="407"/>
    </location>
</feature>
<dbReference type="AlphaFoldDB" id="A0A6B0GUX3"/>
<dbReference type="OrthoDB" id="288430at2157"/>
<dbReference type="EMBL" id="WSZK01000028">
    <property type="protein sequence ID" value="MWG35945.1"/>
    <property type="molecule type" value="Genomic_DNA"/>
</dbReference>
<evidence type="ECO:0000256" key="5">
    <source>
        <dbReference type="SAM" id="Phobius"/>
    </source>
</evidence>
<evidence type="ECO:0000256" key="3">
    <source>
        <dbReference type="ARBA" id="ARBA00022989"/>
    </source>
</evidence>
<feature type="transmembrane region" description="Helical" evidence="5">
    <location>
        <begin position="158"/>
        <end position="180"/>
    </location>
</feature>
<evidence type="ECO:0000256" key="4">
    <source>
        <dbReference type="ARBA" id="ARBA00023136"/>
    </source>
</evidence>
<organism evidence="7 8">
    <name type="scientific">Halomarina oriensis</name>
    <dbReference type="NCBI Taxonomy" id="671145"/>
    <lineage>
        <taxon>Archaea</taxon>
        <taxon>Methanobacteriati</taxon>
        <taxon>Methanobacteriota</taxon>
        <taxon>Stenosarchaea group</taxon>
        <taxon>Halobacteria</taxon>
        <taxon>Halobacteriales</taxon>
        <taxon>Natronomonadaceae</taxon>
        <taxon>Halomarina</taxon>
    </lineage>
</organism>
<keyword evidence="3 5" id="KW-1133">Transmembrane helix</keyword>
<evidence type="ECO:0000259" key="6">
    <source>
        <dbReference type="Pfam" id="PF06271"/>
    </source>
</evidence>
<evidence type="ECO:0000313" key="8">
    <source>
        <dbReference type="Proteomes" id="UP000451471"/>
    </source>
</evidence>
<sequence length="428" mass="45897">MLALHLFGVVHFDRLGKVRSELGSYLDSADADALFLEAQFLRPRPFLRGFLRTPLALFGFLLYGLVSAPFYALFTRRYAPPELVASTALTDERDLPLHVVDRPLYEFALERPPRRTLVEWAVFLAVGALAPVPNGLLVGYALGWMALVAVLARRSRRLAGALSVLASLGLLWVLVGGPVVVSVGTVWFLLVALVANSAFVYQTLDARNEFMLDRATELADSEGYESAVLVTGMAHLSGMVALSDRVVRTYRPRWLRAPGVTEEHPDATRDGWEPGVPARLSTRAKATIVDVVGVCLAVAVGAVVTARLYDVVAAFLVLDAFAVAVYAGVVASASLYFVVLEARWGQTLGKRAVGVVVTDADGAPPATWRVVVRNVLRPVDAVGFYLLGAVVAGITADRQRLGDLLAGTVVREKVSTSEPASASSGASD</sequence>
<proteinExistence type="predicted"/>
<evidence type="ECO:0000313" key="7">
    <source>
        <dbReference type="EMBL" id="MWG35945.1"/>
    </source>
</evidence>
<feature type="transmembrane region" description="Helical" evidence="5">
    <location>
        <begin position="288"/>
        <end position="309"/>
    </location>
</feature>
<dbReference type="Proteomes" id="UP000451471">
    <property type="component" value="Unassembled WGS sequence"/>
</dbReference>
<name>A0A6B0GUX3_9EURY</name>
<evidence type="ECO:0000256" key="1">
    <source>
        <dbReference type="ARBA" id="ARBA00004141"/>
    </source>
</evidence>
<keyword evidence="2 5" id="KW-0812">Transmembrane</keyword>
<reference evidence="7 8" key="1">
    <citation type="submission" date="2019-12" db="EMBL/GenBank/DDBJ databases">
        <title>Halocatena pleomorpha gen. nov. sp. nov., an extremely halophilic archaeon of family Halobacteriaceae isolated from saltpan soil.</title>
        <authorList>
            <person name="Pal Y."/>
            <person name="Verma A."/>
            <person name="Krishnamurthi S."/>
            <person name="Kumar P."/>
        </authorList>
    </citation>
    <scope>NUCLEOTIDE SEQUENCE [LARGE SCALE GENOMIC DNA]</scope>
    <source>
        <strain evidence="7 8">JCM 16495</strain>
    </source>
</reference>
<dbReference type="Pfam" id="PF06271">
    <property type="entry name" value="RDD"/>
    <property type="match status" value="1"/>
</dbReference>
<evidence type="ECO:0000256" key="2">
    <source>
        <dbReference type="ARBA" id="ARBA00022692"/>
    </source>
</evidence>
<feature type="transmembrane region" description="Helical" evidence="5">
    <location>
        <begin position="120"/>
        <end position="151"/>
    </location>
</feature>
<gene>
    <name evidence="7" type="ORF">GQS65_15875</name>
</gene>
<feature type="transmembrane region" description="Helical" evidence="5">
    <location>
        <begin position="186"/>
        <end position="204"/>
    </location>
</feature>
<comment type="caution">
    <text evidence="7">The sequence shown here is derived from an EMBL/GenBank/DDBJ whole genome shotgun (WGS) entry which is preliminary data.</text>
</comment>
<dbReference type="GO" id="GO:0016020">
    <property type="term" value="C:membrane"/>
    <property type="evidence" value="ECO:0007669"/>
    <property type="project" value="UniProtKB-SubCell"/>
</dbReference>
<keyword evidence="8" id="KW-1185">Reference proteome</keyword>
<dbReference type="InterPro" id="IPR010432">
    <property type="entry name" value="RDD"/>
</dbReference>